<feature type="region of interest" description="Disordered" evidence="2">
    <location>
        <begin position="284"/>
        <end position="343"/>
    </location>
</feature>
<sequence>MQKLSVSIVVMSAFVLSGCVSESTYVGSDRPVQQRQVDNTEAARTRMSLGLNYLQRGENAQAIYNLERARVMAPQLPEVYNALAYYYQSVGENEQAESAYKQSLARDADNADTYNNYGAFLCQIDKYEEAERLLLNAIRRPGYMRVSESYENLALCMLQQNSFGRAHQYLEASVVHSSNRISSLLNLAALEYAMGNNQAARQHLTRIQRLGHVSANTSLLSYLIADKELNEEAMKASRELLLQVYPDSEPAQLMLQHKLDQTEYEQLRERYKQYLISQIDLPAESEPAQSNTSSSQPQIRIVRKTSSADPQTATRSESLARPSQPSVATAAEATTAPVRPEPAHEATDIAASLAMFSPVQTAPRQPSVSSTSGNTPSDQHLTAETKTTEAPKPQYSSSEQPSRSAEQLDAARSEESFSEQAALVELQTDAVVHDSSPQTDRYDSETESMHLADVESTEAELPTAMDAEAVSRTEFSEVVSQRQSVPQHIVQQGESLFSISVQYNIRLERLQQWNNLTPEAVIRSGQRLWLAEAPAELLNEPEIAAIERPDFHVVARGDTLFSISMLYNVRLSRLLYWNNLTDQSRVYVGQQIYLSDPATINHDD</sequence>
<dbReference type="NCBIfam" id="TIGR02521">
    <property type="entry name" value="type_IV_pilW"/>
    <property type="match status" value="1"/>
</dbReference>
<protein>
    <submittedName>
        <fullName evidence="4">Type IV pilus biogenesis/stability protein PilW</fullName>
    </submittedName>
</protein>
<feature type="region of interest" description="Disordered" evidence="2">
    <location>
        <begin position="360"/>
        <end position="448"/>
    </location>
</feature>
<keyword evidence="5" id="KW-1185">Reference proteome</keyword>
<dbReference type="SMART" id="SM00028">
    <property type="entry name" value="TPR"/>
    <property type="match status" value="5"/>
</dbReference>
<dbReference type="PROSITE" id="PS50005">
    <property type="entry name" value="TPR"/>
    <property type="match status" value="2"/>
</dbReference>
<evidence type="ECO:0000256" key="2">
    <source>
        <dbReference type="SAM" id="MobiDB-lite"/>
    </source>
</evidence>
<feature type="compositionally biased region" description="Polar residues" evidence="2">
    <location>
        <begin position="394"/>
        <end position="405"/>
    </location>
</feature>
<feature type="compositionally biased region" description="Polar residues" evidence="2">
    <location>
        <begin position="360"/>
        <end position="380"/>
    </location>
</feature>
<dbReference type="Pfam" id="PF01476">
    <property type="entry name" value="LysM"/>
    <property type="match status" value="2"/>
</dbReference>
<feature type="domain" description="LysM" evidence="3">
    <location>
        <begin position="486"/>
        <end position="530"/>
    </location>
</feature>
<feature type="domain" description="LysM" evidence="3">
    <location>
        <begin position="550"/>
        <end position="594"/>
    </location>
</feature>
<evidence type="ECO:0000259" key="3">
    <source>
        <dbReference type="PROSITE" id="PS51782"/>
    </source>
</evidence>
<dbReference type="InterPro" id="IPR018392">
    <property type="entry name" value="LysM"/>
</dbReference>
<feature type="repeat" description="TPR" evidence="1">
    <location>
        <begin position="43"/>
        <end position="76"/>
    </location>
</feature>
<dbReference type="SMART" id="SM00257">
    <property type="entry name" value="LysM"/>
    <property type="match status" value="2"/>
</dbReference>
<dbReference type="PROSITE" id="PS51782">
    <property type="entry name" value="LYSM"/>
    <property type="match status" value="2"/>
</dbReference>
<dbReference type="Proteomes" id="UP001231616">
    <property type="component" value="Unassembled WGS sequence"/>
</dbReference>
<dbReference type="Gene3D" id="1.25.40.10">
    <property type="entry name" value="Tetratricopeptide repeat domain"/>
    <property type="match status" value="1"/>
</dbReference>
<proteinExistence type="predicted"/>
<dbReference type="SUPFAM" id="SSF48452">
    <property type="entry name" value="TPR-like"/>
    <property type="match status" value="1"/>
</dbReference>
<name>A0ABT9H322_9GAMM</name>
<dbReference type="PANTHER" id="PTHR33734:SF22">
    <property type="entry name" value="MEMBRANE-BOUND LYTIC MUREIN TRANSGLYCOSYLASE D"/>
    <property type="match status" value="1"/>
</dbReference>
<dbReference type="PANTHER" id="PTHR33734">
    <property type="entry name" value="LYSM DOMAIN-CONTAINING GPI-ANCHORED PROTEIN 2"/>
    <property type="match status" value="1"/>
</dbReference>
<dbReference type="InterPro" id="IPR019734">
    <property type="entry name" value="TPR_rpt"/>
</dbReference>
<feature type="repeat" description="TPR" evidence="1">
    <location>
        <begin position="77"/>
        <end position="110"/>
    </location>
</feature>
<dbReference type="InterPro" id="IPR011990">
    <property type="entry name" value="TPR-like_helical_dom_sf"/>
</dbReference>
<reference evidence="4 5" key="1">
    <citation type="submission" date="2023-08" db="EMBL/GenBank/DDBJ databases">
        <authorList>
            <person name="Joshi A."/>
            <person name="Thite S."/>
        </authorList>
    </citation>
    <scope>NUCLEOTIDE SEQUENCE [LARGE SCALE GENOMIC DNA]</scope>
    <source>
        <strain evidence="4 5">AC40</strain>
    </source>
</reference>
<keyword evidence="1" id="KW-0802">TPR repeat</keyword>
<feature type="compositionally biased region" description="Low complexity" evidence="2">
    <location>
        <begin position="327"/>
        <end position="338"/>
    </location>
</feature>
<feature type="compositionally biased region" description="Polar residues" evidence="2">
    <location>
        <begin position="287"/>
        <end position="326"/>
    </location>
</feature>
<evidence type="ECO:0000256" key="1">
    <source>
        <dbReference type="PROSITE-ProRule" id="PRU00339"/>
    </source>
</evidence>
<evidence type="ECO:0000313" key="5">
    <source>
        <dbReference type="Proteomes" id="UP001231616"/>
    </source>
</evidence>
<dbReference type="SUPFAM" id="SSF54106">
    <property type="entry name" value="LysM domain"/>
    <property type="match status" value="2"/>
</dbReference>
<comment type="caution">
    <text evidence="4">The sequence shown here is derived from an EMBL/GenBank/DDBJ whole genome shotgun (WGS) entry which is preliminary data.</text>
</comment>
<dbReference type="Pfam" id="PF13431">
    <property type="entry name" value="TPR_17"/>
    <property type="match status" value="1"/>
</dbReference>
<dbReference type="InterPro" id="IPR013360">
    <property type="entry name" value="Pilus_4_PilW"/>
</dbReference>
<accession>A0ABT9H322</accession>
<evidence type="ECO:0000313" key="4">
    <source>
        <dbReference type="EMBL" id="MDP4537701.1"/>
    </source>
</evidence>
<dbReference type="Gene3D" id="3.10.350.10">
    <property type="entry name" value="LysM domain"/>
    <property type="match status" value="2"/>
</dbReference>
<dbReference type="InterPro" id="IPR036779">
    <property type="entry name" value="LysM_dom_sf"/>
</dbReference>
<gene>
    <name evidence="4" type="primary">pilW</name>
    <name evidence="4" type="ORF">Q3O60_16060</name>
</gene>
<dbReference type="EMBL" id="JAUZVZ010000030">
    <property type="protein sequence ID" value="MDP4537701.1"/>
    <property type="molecule type" value="Genomic_DNA"/>
</dbReference>
<organism evidence="4 5">
    <name type="scientific">Alkalimonas collagenimarina</name>
    <dbReference type="NCBI Taxonomy" id="400390"/>
    <lineage>
        <taxon>Bacteria</taxon>
        <taxon>Pseudomonadati</taxon>
        <taxon>Pseudomonadota</taxon>
        <taxon>Gammaproteobacteria</taxon>
        <taxon>Alkalimonas</taxon>
    </lineage>
</organism>
<dbReference type="RefSeq" id="WP_305894951.1">
    <property type="nucleotide sequence ID" value="NZ_JAUZVZ010000030.1"/>
</dbReference>
<dbReference type="PROSITE" id="PS51257">
    <property type="entry name" value="PROKAR_LIPOPROTEIN"/>
    <property type="match status" value="1"/>
</dbReference>
<dbReference type="CDD" id="cd00118">
    <property type="entry name" value="LysM"/>
    <property type="match status" value="2"/>
</dbReference>